<keyword evidence="1" id="KW-0732">Signal</keyword>
<dbReference type="Proteomes" id="UP000247781">
    <property type="component" value="Unassembled WGS sequence"/>
</dbReference>
<proteinExistence type="predicted"/>
<reference evidence="2 3" key="2">
    <citation type="submission" date="2018-06" db="EMBL/GenBank/DDBJ databases">
        <title>Sequencing of bacterial isolates from soil warming experiment in Harvard Forest, Massachusetts, USA.</title>
        <authorList>
            <person name="Deangelis K.PhD."/>
        </authorList>
    </citation>
    <scope>NUCLEOTIDE SEQUENCE [LARGE SCALE GENOMIC DNA]</scope>
    <source>
        <strain evidence="2 3">GAS496</strain>
    </source>
</reference>
<evidence type="ECO:0000313" key="2">
    <source>
        <dbReference type="EMBL" id="PXX07669.1"/>
    </source>
</evidence>
<dbReference type="RefSeq" id="WP_110317042.1">
    <property type="nucleotide sequence ID" value="NZ_QJJU01000010.1"/>
</dbReference>
<comment type="caution">
    <text evidence="2">The sequence shown here is derived from an EMBL/GenBank/DDBJ whole genome shotgun (WGS) entry which is preliminary data.</text>
</comment>
<feature type="signal peptide" evidence="1">
    <location>
        <begin position="1"/>
        <end position="20"/>
    </location>
</feature>
<protein>
    <submittedName>
        <fullName evidence="2">DKNYY family protein</fullName>
    </submittedName>
</protein>
<feature type="chain" id="PRO_5016392305" evidence="1">
    <location>
        <begin position="21"/>
        <end position="289"/>
    </location>
</feature>
<dbReference type="InterPro" id="IPR027375">
    <property type="entry name" value="DKNYY"/>
</dbReference>
<evidence type="ECO:0000313" key="3">
    <source>
        <dbReference type="Proteomes" id="UP000247781"/>
    </source>
</evidence>
<dbReference type="EMBL" id="QJJU01000010">
    <property type="protein sequence ID" value="PXX07669.1"/>
    <property type="molecule type" value="Genomic_DNA"/>
</dbReference>
<reference evidence="3" key="1">
    <citation type="submission" date="2018-05" db="EMBL/GenBank/DDBJ databases">
        <authorList>
            <person name="Deangelis K."/>
            <person name="Huntemann M."/>
            <person name="Clum A."/>
            <person name="Pillay M."/>
            <person name="Palaniappan K."/>
            <person name="Varghese N."/>
            <person name="Mikhailova N."/>
            <person name="Stamatis D."/>
            <person name="Reddy T."/>
            <person name="Daum C."/>
            <person name="Shapiro N."/>
            <person name="Ivanova N."/>
            <person name="Kyrpides N."/>
            <person name="Woyke T."/>
        </authorList>
    </citation>
    <scope>NUCLEOTIDE SEQUENCE [LARGE SCALE GENOMIC DNA]</scope>
    <source>
        <strain evidence="3">GAS496</strain>
    </source>
</reference>
<name>A0A318HEX9_9MYCO</name>
<organism evidence="2 3">
    <name type="scientific">Mycolicibacterium moriokaense</name>
    <dbReference type="NCBI Taxonomy" id="39691"/>
    <lineage>
        <taxon>Bacteria</taxon>
        <taxon>Bacillati</taxon>
        <taxon>Actinomycetota</taxon>
        <taxon>Actinomycetes</taxon>
        <taxon>Mycobacteriales</taxon>
        <taxon>Mycobacteriaceae</taxon>
        <taxon>Mycolicibacterium</taxon>
    </lineage>
</organism>
<sequence>MRRSIAALCLVAVTLLPACSRDKPPNSLFDAAGYHVRGDKVYYLAAFPGKASEIVGADVASFKAFDTTYAKDGSNAYFDGRPITGADATTFDVLNRSGFAKDRNHVYQLDRPMSDDPAHFELLDGGLSKDSAKVYWTDGGVLSDDPVHFAIVSNNDHYLFTKDSRTVDVNGNPIPGADPATFRVLQGAYAQDVRRVFYFTDPIIDADAASFRPLDGPYAGDVRRVYWMGKPIDGADPDTFRVLNAAFECSADAERAYYRKSVITGADPRTFPPGRAVTNCTETAVSFAE</sequence>
<dbReference type="AlphaFoldDB" id="A0A318HEX9"/>
<dbReference type="Pfam" id="PF13644">
    <property type="entry name" value="DKNYY"/>
    <property type="match status" value="2"/>
</dbReference>
<dbReference type="OrthoDB" id="183406at2"/>
<evidence type="ECO:0000256" key="1">
    <source>
        <dbReference type="SAM" id="SignalP"/>
    </source>
</evidence>
<accession>A0A318HEX9</accession>
<keyword evidence="3" id="KW-1185">Reference proteome</keyword>
<gene>
    <name evidence="2" type="ORF">C8E89_11055</name>
</gene>